<evidence type="ECO:0000256" key="6">
    <source>
        <dbReference type="ARBA" id="ARBA00023004"/>
    </source>
</evidence>
<evidence type="ECO:0000313" key="12">
    <source>
        <dbReference type="EMBL" id="HIY22670.1"/>
    </source>
</evidence>
<dbReference type="PANTHER" id="PTHR43837">
    <property type="entry name" value="RIBOSOMAL PROTEIN S12 METHYLTHIOTRANSFERASE RIMO"/>
    <property type="match status" value="1"/>
</dbReference>
<keyword evidence="2 8" id="KW-0963">Cytoplasm</keyword>
<evidence type="ECO:0000256" key="3">
    <source>
        <dbReference type="ARBA" id="ARBA00022679"/>
    </source>
</evidence>
<evidence type="ECO:0000256" key="2">
    <source>
        <dbReference type="ARBA" id="ARBA00022490"/>
    </source>
</evidence>
<dbReference type="GO" id="GO:0005840">
    <property type="term" value="C:ribosome"/>
    <property type="evidence" value="ECO:0007669"/>
    <property type="project" value="UniProtKB-KW"/>
</dbReference>
<feature type="domain" description="Radical SAM core" evidence="11">
    <location>
        <begin position="139"/>
        <end position="371"/>
    </location>
</feature>
<dbReference type="Proteomes" id="UP000823868">
    <property type="component" value="Unassembled WGS sequence"/>
</dbReference>
<dbReference type="InterPro" id="IPR006638">
    <property type="entry name" value="Elp3/MiaA/NifB-like_rSAM"/>
</dbReference>
<dbReference type="EC" id="2.8.4.4" evidence="8"/>
<evidence type="ECO:0000256" key="1">
    <source>
        <dbReference type="ARBA" id="ARBA00022485"/>
    </source>
</evidence>
<feature type="binding site" evidence="8">
    <location>
        <position position="157"/>
    </location>
    <ligand>
        <name>[4Fe-4S] cluster</name>
        <dbReference type="ChEBI" id="CHEBI:49883"/>
        <label>2</label>
        <note>4Fe-4S-S-AdoMet</note>
    </ligand>
</feature>
<dbReference type="PROSITE" id="PS01278">
    <property type="entry name" value="MTTASE_RADICAL"/>
    <property type="match status" value="1"/>
</dbReference>
<dbReference type="SFLD" id="SFLDF00274">
    <property type="entry name" value="ribosomal_protein_S12_methylth"/>
    <property type="match status" value="1"/>
</dbReference>
<dbReference type="EMBL" id="DXDX01000219">
    <property type="protein sequence ID" value="HIY22670.1"/>
    <property type="molecule type" value="Genomic_DNA"/>
</dbReference>
<evidence type="ECO:0000256" key="4">
    <source>
        <dbReference type="ARBA" id="ARBA00022691"/>
    </source>
</evidence>
<dbReference type="SMART" id="SM00729">
    <property type="entry name" value="Elp3"/>
    <property type="match status" value="1"/>
</dbReference>
<dbReference type="GO" id="GO:0051539">
    <property type="term" value="F:4 iron, 4 sulfur cluster binding"/>
    <property type="evidence" value="ECO:0007669"/>
    <property type="project" value="UniProtKB-UniRule"/>
</dbReference>
<dbReference type="SFLD" id="SFLDG01061">
    <property type="entry name" value="methylthiotransferase"/>
    <property type="match status" value="1"/>
</dbReference>
<comment type="subcellular location">
    <subcellularLocation>
        <location evidence="8">Cytoplasm</location>
    </subcellularLocation>
</comment>
<dbReference type="NCBIfam" id="TIGR01125">
    <property type="entry name" value="30S ribosomal protein S12 methylthiotransferase RimO"/>
    <property type="match status" value="1"/>
</dbReference>
<evidence type="ECO:0000256" key="7">
    <source>
        <dbReference type="ARBA" id="ARBA00023014"/>
    </source>
</evidence>
<dbReference type="HAMAP" id="MF_01865">
    <property type="entry name" value="MTTase_RimO"/>
    <property type="match status" value="1"/>
</dbReference>
<dbReference type="InterPro" id="IPR023404">
    <property type="entry name" value="rSAM_horseshoe"/>
</dbReference>
<dbReference type="NCBIfam" id="TIGR00089">
    <property type="entry name" value="MiaB/RimO family radical SAM methylthiotransferase"/>
    <property type="match status" value="1"/>
</dbReference>
<dbReference type="PANTHER" id="PTHR43837:SF1">
    <property type="entry name" value="RIBOSOMAL PROTEIN US12 METHYLTHIOTRANSFERASE RIMO"/>
    <property type="match status" value="1"/>
</dbReference>
<dbReference type="InterPro" id="IPR002792">
    <property type="entry name" value="TRAM_dom"/>
</dbReference>
<feature type="domain" description="TRAM" evidence="9">
    <location>
        <begin position="371"/>
        <end position="439"/>
    </location>
</feature>
<dbReference type="Gene3D" id="3.40.50.12160">
    <property type="entry name" value="Methylthiotransferase, N-terminal domain"/>
    <property type="match status" value="1"/>
</dbReference>
<comment type="similarity">
    <text evidence="8">Belongs to the methylthiotransferase family. RimO subfamily.</text>
</comment>
<keyword evidence="12" id="KW-0687">Ribonucleoprotein</keyword>
<name>A0A9D2C0L8_9FIRM</name>
<dbReference type="GO" id="GO:0140101">
    <property type="term" value="F:catalytic activity, acting on a tRNA"/>
    <property type="evidence" value="ECO:0007669"/>
    <property type="project" value="UniProtKB-ARBA"/>
</dbReference>
<feature type="binding site" evidence="8">
    <location>
        <position position="46"/>
    </location>
    <ligand>
        <name>[4Fe-4S] cluster</name>
        <dbReference type="ChEBI" id="CHEBI:49883"/>
        <label>1</label>
    </ligand>
</feature>
<dbReference type="FunFam" id="3.80.30.20:FF:000001">
    <property type="entry name" value="tRNA-2-methylthio-N(6)-dimethylallyladenosine synthase 2"/>
    <property type="match status" value="1"/>
</dbReference>
<dbReference type="Pfam" id="PF00919">
    <property type="entry name" value="UPF0004"/>
    <property type="match status" value="1"/>
</dbReference>
<dbReference type="PROSITE" id="PS50926">
    <property type="entry name" value="TRAM"/>
    <property type="match status" value="1"/>
</dbReference>
<keyword evidence="4 8" id="KW-0949">S-adenosyl-L-methionine</keyword>
<organism evidence="12 13">
    <name type="scientific">Candidatus Flavonifractor merdigallinarum</name>
    <dbReference type="NCBI Taxonomy" id="2838589"/>
    <lineage>
        <taxon>Bacteria</taxon>
        <taxon>Bacillati</taxon>
        <taxon>Bacillota</taxon>
        <taxon>Clostridia</taxon>
        <taxon>Eubacteriales</taxon>
        <taxon>Oscillospiraceae</taxon>
        <taxon>Flavonifractor</taxon>
    </lineage>
</organism>
<dbReference type="InterPro" id="IPR020612">
    <property type="entry name" value="Methylthiotransferase_CS"/>
</dbReference>
<evidence type="ECO:0000259" key="9">
    <source>
        <dbReference type="PROSITE" id="PS50926"/>
    </source>
</evidence>
<dbReference type="InterPro" id="IPR038135">
    <property type="entry name" value="Methylthiotransferase_N_sf"/>
</dbReference>
<dbReference type="SFLD" id="SFLDS00029">
    <property type="entry name" value="Radical_SAM"/>
    <property type="match status" value="1"/>
</dbReference>
<evidence type="ECO:0000259" key="10">
    <source>
        <dbReference type="PROSITE" id="PS51449"/>
    </source>
</evidence>
<evidence type="ECO:0000256" key="8">
    <source>
        <dbReference type="HAMAP-Rule" id="MF_01865"/>
    </source>
</evidence>
<keyword evidence="7 8" id="KW-0411">Iron-sulfur</keyword>
<dbReference type="InterPro" id="IPR013848">
    <property type="entry name" value="Methylthiotransferase_N"/>
</dbReference>
<comment type="function">
    <text evidence="8">Catalyzes the methylthiolation of an aspartic acid residue of ribosomal protein uS12.</text>
</comment>
<dbReference type="Gene3D" id="3.80.30.20">
    <property type="entry name" value="tm_1862 like domain"/>
    <property type="match status" value="1"/>
</dbReference>
<dbReference type="PROSITE" id="PS51918">
    <property type="entry name" value="RADICAL_SAM"/>
    <property type="match status" value="1"/>
</dbReference>
<dbReference type="CDD" id="cd01335">
    <property type="entry name" value="Radical_SAM"/>
    <property type="match status" value="1"/>
</dbReference>
<reference evidence="12" key="1">
    <citation type="journal article" date="2021" name="PeerJ">
        <title>Extensive microbial diversity within the chicken gut microbiome revealed by metagenomics and culture.</title>
        <authorList>
            <person name="Gilroy R."/>
            <person name="Ravi A."/>
            <person name="Getino M."/>
            <person name="Pursley I."/>
            <person name="Horton D.L."/>
            <person name="Alikhan N.F."/>
            <person name="Baker D."/>
            <person name="Gharbi K."/>
            <person name="Hall N."/>
            <person name="Watson M."/>
            <person name="Adriaenssens E.M."/>
            <person name="Foster-Nyarko E."/>
            <person name="Jarju S."/>
            <person name="Secka A."/>
            <person name="Antonio M."/>
            <person name="Oren A."/>
            <person name="Chaudhuri R.R."/>
            <person name="La Ragione R."/>
            <person name="Hildebrand F."/>
            <person name="Pallen M.J."/>
        </authorList>
    </citation>
    <scope>NUCLEOTIDE SEQUENCE</scope>
    <source>
        <strain evidence="12">ChiBcec16_6824</strain>
    </source>
</reference>
<dbReference type="InterPro" id="IPR058240">
    <property type="entry name" value="rSAM_sf"/>
</dbReference>
<dbReference type="SFLD" id="SFLDG01082">
    <property type="entry name" value="B12-binding_domain_containing"/>
    <property type="match status" value="1"/>
</dbReference>
<dbReference type="Pfam" id="PF18693">
    <property type="entry name" value="TRAM_2"/>
    <property type="match status" value="1"/>
</dbReference>
<keyword evidence="12" id="KW-0689">Ribosomal protein</keyword>
<dbReference type="GO" id="GO:0005829">
    <property type="term" value="C:cytosol"/>
    <property type="evidence" value="ECO:0007669"/>
    <property type="project" value="TreeGrafter"/>
</dbReference>
<dbReference type="InterPro" id="IPR005840">
    <property type="entry name" value="Ribosomal_uS12_MeSTrfase_RimO"/>
</dbReference>
<feature type="binding site" evidence="8">
    <location>
        <position position="80"/>
    </location>
    <ligand>
        <name>[4Fe-4S] cluster</name>
        <dbReference type="ChEBI" id="CHEBI:49883"/>
        <label>1</label>
    </ligand>
</feature>
<evidence type="ECO:0000256" key="5">
    <source>
        <dbReference type="ARBA" id="ARBA00022723"/>
    </source>
</evidence>
<dbReference type="InterPro" id="IPR012340">
    <property type="entry name" value="NA-bd_OB-fold"/>
</dbReference>
<proteinExistence type="inferred from homology"/>
<dbReference type="AlphaFoldDB" id="A0A9D2C0L8"/>
<keyword evidence="1 8" id="KW-0004">4Fe-4S</keyword>
<dbReference type="GO" id="GO:0035600">
    <property type="term" value="P:tRNA methylthiolation"/>
    <property type="evidence" value="ECO:0007669"/>
    <property type="project" value="UniProtKB-ARBA"/>
</dbReference>
<protein>
    <recommendedName>
        <fullName evidence="8">Ribosomal protein uS12 methylthiotransferase RimO</fullName>
        <shortName evidence="8">uS12 MTTase</shortName>
        <shortName evidence="8">uS12 methylthiotransferase</shortName>
        <ecNumber evidence="8">2.8.4.4</ecNumber>
    </recommendedName>
    <alternativeName>
        <fullName evidence="8">Ribosomal protein uS12 (aspartate-C(3))-methylthiotransferase</fullName>
    </alternativeName>
    <alternativeName>
        <fullName evidence="8">Ribosome maturation factor RimO</fullName>
    </alternativeName>
</protein>
<keyword evidence="5 8" id="KW-0479">Metal-binding</keyword>
<feature type="binding site" evidence="8">
    <location>
        <position position="160"/>
    </location>
    <ligand>
        <name>[4Fe-4S] cluster</name>
        <dbReference type="ChEBI" id="CHEBI:49883"/>
        <label>2</label>
        <note>4Fe-4S-S-AdoMet</note>
    </ligand>
</feature>
<dbReference type="GO" id="GO:0035599">
    <property type="term" value="F:aspartic acid methylthiotransferase activity"/>
    <property type="evidence" value="ECO:0007669"/>
    <property type="project" value="TreeGrafter"/>
</dbReference>
<dbReference type="GO" id="GO:0103039">
    <property type="term" value="F:protein methylthiotransferase activity"/>
    <property type="evidence" value="ECO:0007669"/>
    <property type="project" value="UniProtKB-EC"/>
</dbReference>
<comment type="caution">
    <text evidence="12">The sequence shown here is derived from an EMBL/GenBank/DDBJ whole genome shotgun (WGS) entry which is preliminary data.</text>
</comment>
<accession>A0A9D2C0L8</accession>
<evidence type="ECO:0000313" key="13">
    <source>
        <dbReference type="Proteomes" id="UP000823868"/>
    </source>
</evidence>
<reference evidence="12" key="2">
    <citation type="submission" date="2021-04" db="EMBL/GenBank/DDBJ databases">
        <authorList>
            <person name="Gilroy R."/>
        </authorList>
    </citation>
    <scope>NUCLEOTIDE SEQUENCE</scope>
    <source>
        <strain evidence="12">ChiBcec16_6824</strain>
    </source>
</reference>
<dbReference type="InterPro" id="IPR005839">
    <property type="entry name" value="Methylthiotransferase"/>
</dbReference>
<feature type="domain" description="MTTase N-terminal" evidence="10">
    <location>
        <begin position="1"/>
        <end position="117"/>
    </location>
</feature>
<dbReference type="Gene3D" id="2.40.50.140">
    <property type="entry name" value="Nucleic acid-binding proteins"/>
    <property type="match status" value="1"/>
</dbReference>
<dbReference type="InterPro" id="IPR007197">
    <property type="entry name" value="rSAM"/>
</dbReference>
<feature type="binding site" evidence="8">
    <location>
        <position position="153"/>
    </location>
    <ligand>
        <name>[4Fe-4S] cluster</name>
        <dbReference type="ChEBI" id="CHEBI:49883"/>
        <label>2</label>
        <note>4Fe-4S-S-AdoMet</note>
    </ligand>
</feature>
<dbReference type="SUPFAM" id="SSF102114">
    <property type="entry name" value="Radical SAM enzymes"/>
    <property type="match status" value="1"/>
</dbReference>
<feature type="binding site" evidence="8">
    <location>
        <position position="10"/>
    </location>
    <ligand>
        <name>[4Fe-4S] cluster</name>
        <dbReference type="ChEBI" id="CHEBI:49883"/>
        <label>1</label>
    </ligand>
</feature>
<comment type="catalytic activity">
    <reaction evidence="8">
        <text>L-aspartate(89)-[ribosomal protein uS12]-hydrogen + (sulfur carrier)-SH + AH2 + 2 S-adenosyl-L-methionine = 3-methylsulfanyl-L-aspartate(89)-[ribosomal protein uS12]-hydrogen + (sulfur carrier)-H + 5'-deoxyadenosine + L-methionine + A + S-adenosyl-L-homocysteine + 2 H(+)</text>
        <dbReference type="Rhea" id="RHEA:37087"/>
        <dbReference type="Rhea" id="RHEA-COMP:10460"/>
        <dbReference type="Rhea" id="RHEA-COMP:10461"/>
        <dbReference type="Rhea" id="RHEA-COMP:14737"/>
        <dbReference type="Rhea" id="RHEA-COMP:14739"/>
        <dbReference type="ChEBI" id="CHEBI:13193"/>
        <dbReference type="ChEBI" id="CHEBI:15378"/>
        <dbReference type="ChEBI" id="CHEBI:17319"/>
        <dbReference type="ChEBI" id="CHEBI:17499"/>
        <dbReference type="ChEBI" id="CHEBI:29917"/>
        <dbReference type="ChEBI" id="CHEBI:29961"/>
        <dbReference type="ChEBI" id="CHEBI:57844"/>
        <dbReference type="ChEBI" id="CHEBI:57856"/>
        <dbReference type="ChEBI" id="CHEBI:59789"/>
        <dbReference type="ChEBI" id="CHEBI:64428"/>
        <dbReference type="ChEBI" id="CHEBI:73599"/>
        <dbReference type="EC" id="2.8.4.4"/>
    </reaction>
</comment>
<gene>
    <name evidence="8 12" type="primary">rimO</name>
    <name evidence="12" type="ORF">H9841_12325</name>
</gene>
<comment type="cofactor">
    <cofactor evidence="8">
        <name>[4Fe-4S] cluster</name>
        <dbReference type="ChEBI" id="CHEBI:49883"/>
    </cofactor>
    <text evidence="8">Binds 2 [4Fe-4S] clusters. One cluster is coordinated with 3 cysteines and an exchangeable S-adenosyl-L-methionine.</text>
</comment>
<dbReference type="PROSITE" id="PS51449">
    <property type="entry name" value="MTTASE_N"/>
    <property type="match status" value="1"/>
</dbReference>
<keyword evidence="3 8" id="KW-0808">Transferase</keyword>
<dbReference type="Pfam" id="PF04055">
    <property type="entry name" value="Radical_SAM"/>
    <property type="match status" value="1"/>
</dbReference>
<dbReference type="GO" id="GO:0046872">
    <property type="term" value="F:metal ion binding"/>
    <property type="evidence" value="ECO:0007669"/>
    <property type="project" value="UniProtKB-KW"/>
</dbReference>
<evidence type="ECO:0000259" key="11">
    <source>
        <dbReference type="PROSITE" id="PS51918"/>
    </source>
</evidence>
<sequence length="440" mass="48439">MKVAFISLGCSKNLVNTEQMMALCREAGYTVTGEPDGADVAVLNTCGFIDAAKSEAIDHILALGQLKAEGRLGKLLVAGCLSQRYREDIRQELPEVDGMLGTGSYTDVVEAVEALTRGEHPERFGDIHHTDDDGLRIVTTPSYTAFLKIAEGCSNGCAFCIIPKLRGRYRSRSMEHLLEEAKALAESGVQELIVIAQDITRYGMDLKDGSTLAGLLRELCRLPFHWIRLHYLYPEAVTDELISVIASDPKILHYLDIPIQHCNDGILTAMRRRSTKAELEALFAKLRAAMPDVVLRTSLICGLPGEGEAEFEELCAFLKEQKLQRAGVFQFSPEEGTLAQQMENQVPPEVAEQRVEKVQAIQADIMDQWNEERLGGVEEVLCEGFDSQEGCYVGRTWADSPEIDGRVLFTAAGKIPAGTFVQVRLTGVSDGDLTGEIEEE</sequence>
<keyword evidence="6 8" id="KW-0408">Iron</keyword>